<feature type="domain" description="GFO/IDH/MocA-like oxidoreductase" evidence="2">
    <location>
        <begin position="152"/>
        <end position="232"/>
    </location>
</feature>
<dbReference type="PANTHER" id="PTHR43377:SF1">
    <property type="entry name" value="BILIVERDIN REDUCTASE A"/>
    <property type="match status" value="1"/>
</dbReference>
<dbReference type="STRING" id="530564.Psta_3188"/>
<dbReference type="Pfam" id="PF22725">
    <property type="entry name" value="GFO_IDH_MocA_C3"/>
    <property type="match status" value="1"/>
</dbReference>
<dbReference type="InterPro" id="IPR055170">
    <property type="entry name" value="GFO_IDH_MocA-like_dom"/>
</dbReference>
<dbReference type="InterPro" id="IPR000683">
    <property type="entry name" value="Gfo/Idh/MocA-like_OxRdtase_N"/>
</dbReference>
<evidence type="ECO:0000259" key="2">
    <source>
        <dbReference type="Pfam" id="PF22725"/>
    </source>
</evidence>
<reference evidence="3 4" key="1">
    <citation type="journal article" date="2009" name="Stand. Genomic Sci.">
        <title>Complete genome sequence of Pirellula staleyi type strain (ATCC 27377).</title>
        <authorList>
            <person name="Clum A."/>
            <person name="Tindall B.J."/>
            <person name="Sikorski J."/>
            <person name="Ivanova N."/>
            <person name="Mavrommatis K."/>
            <person name="Lucas S."/>
            <person name="Glavina del Rio T."/>
            <person name="Nolan M."/>
            <person name="Chen F."/>
            <person name="Tice H."/>
            <person name="Pitluck S."/>
            <person name="Cheng J.F."/>
            <person name="Chertkov O."/>
            <person name="Brettin T."/>
            <person name="Han C."/>
            <person name="Detter J.C."/>
            <person name="Kuske C."/>
            <person name="Bruce D."/>
            <person name="Goodwin L."/>
            <person name="Ovchinikova G."/>
            <person name="Pati A."/>
            <person name="Mikhailova N."/>
            <person name="Chen A."/>
            <person name="Palaniappan K."/>
            <person name="Land M."/>
            <person name="Hauser L."/>
            <person name="Chang Y.J."/>
            <person name="Jeffries C.D."/>
            <person name="Chain P."/>
            <person name="Rohde M."/>
            <person name="Goker M."/>
            <person name="Bristow J."/>
            <person name="Eisen J.A."/>
            <person name="Markowitz V."/>
            <person name="Hugenholtz P."/>
            <person name="Kyrpides N.C."/>
            <person name="Klenk H.P."/>
            <person name="Lapidus A."/>
        </authorList>
    </citation>
    <scope>NUCLEOTIDE SEQUENCE [LARGE SCALE GENOMIC DNA]</scope>
    <source>
        <strain evidence="4">ATCC 27377 / DSM 6068 / ICPB 4128</strain>
    </source>
</reference>
<dbReference type="InterPro" id="IPR036291">
    <property type="entry name" value="NAD(P)-bd_dom_sf"/>
</dbReference>
<dbReference type="InterPro" id="IPR051450">
    <property type="entry name" value="Gfo/Idh/MocA_Oxidoreductases"/>
</dbReference>
<protein>
    <submittedName>
        <fullName evidence="3">Oxidoreductase domain protein</fullName>
    </submittedName>
</protein>
<dbReference type="Proteomes" id="UP000001887">
    <property type="component" value="Chromosome"/>
</dbReference>
<feature type="domain" description="Gfo/Idh/MocA-like oxidoreductase N-terminal" evidence="1">
    <location>
        <begin position="5"/>
        <end position="120"/>
    </location>
</feature>
<dbReference type="Gene3D" id="3.30.360.10">
    <property type="entry name" value="Dihydrodipicolinate Reductase, domain 2"/>
    <property type="match status" value="1"/>
</dbReference>
<gene>
    <name evidence="3" type="ordered locus">Psta_3188</name>
</gene>
<dbReference type="PANTHER" id="PTHR43377">
    <property type="entry name" value="BILIVERDIN REDUCTASE A"/>
    <property type="match status" value="1"/>
</dbReference>
<dbReference type="OrthoDB" id="9815825at2"/>
<dbReference type="EMBL" id="CP001848">
    <property type="protein sequence ID" value="ADB17852.1"/>
    <property type="molecule type" value="Genomic_DNA"/>
</dbReference>
<dbReference type="GO" id="GO:0000166">
    <property type="term" value="F:nucleotide binding"/>
    <property type="evidence" value="ECO:0007669"/>
    <property type="project" value="InterPro"/>
</dbReference>
<keyword evidence="4" id="KW-1185">Reference proteome</keyword>
<evidence type="ECO:0000259" key="1">
    <source>
        <dbReference type="Pfam" id="PF01408"/>
    </source>
</evidence>
<evidence type="ECO:0000313" key="3">
    <source>
        <dbReference type="EMBL" id="ADB17852.1"/>
    </source>
</evidence>
<proteinExistence type="predicted"/>
<dbReference type="SUPFAM" id="SSF55347">
    <property type="entry name" value="Glyceraldehyde-3-phosphate dehydrogenase-like, C-terminal domain"/>
    <property type="match status" value="1"/>
</dbReference>
<name>D2QWP9_PIRSD</name>
<dbReference type="AlphaFoldDB" id="D2QWP9"/>
<dbReference type="Gene3D" id="3.40.50.720">
    <property type="entry name" value="NAD(P)-binding Rossmann-like Domain"/>
    <property type="match status" value="1"/>
</dbReference>
<sequence length="369" mass="40383">MNKTRLAVIGTGHLGKIHARLAKTHEQAELVAVVDPVAEAREAVAAQLQVTPLASHAELYGQIDAAILASPTKYHHAVALDLLRRGIHVLVEKPITLTSQDADQLIAAADARSLQLQVGHVERFNPALEAAAPHIGDAKYIEAVRNGTYTCRSTDVGVVLDLMIHDIDVVLSLVRDEIVSIDALGAAVFGPHEDWAQARLTFEGGCVVNISASRVSLAPQRSMLVHWSEGYAQIDYGAKTAKLVSPTEAILRGEIDVNRLSLDEKNQIKDKLFEEHLRLSQLPVIDNNAILDEQKNFLSAIAGRERVRVSGRDGRDALAVAEQILESIAAHRWDRADQTRRIDEAADVLRGPHFSRRSQVVRRSSRMAG</sequence>
<dbReference type="eggNOG" id="COG0673">
    <property type="taxonomic scope" value="Bacteria"/>
</dbReference>
<evidence type="ECO:0000313" key="4">
    <source>
        <dbReference type="Proteomes" id="UP000001887"/>
    </source>
</evidence>
<organism evidence="3 4">
    <name type="scientific">Pirellula staleyi (strain ATCC 27377 / DSM 6068 / ICPB 4128)</name>
    <name type="common">Pirella staleyi</name>
    <dbReference type="NCBI Taxonomy" id="530564"/>
    <lineage>
        <taxon>Bacteria</taxon>
        <taxon>Pseudomonadati</taxon>
        <taxon>Planctomycetota</taxon>
        <taxon>Planctomycetia</taxon>
        <taxon>Pirellulales</taxon>
        <taxon>Pirellulaceae</taxon>
        <taxon>Pirellula</taxon>
    </lineage>
</organism>
<accession>D2QWP9</accession>
<dbReference type="KEGG" id="psl:Psta_3188"/>
<dbReference type="Pfam" id="PF01408">
    <property type="entry name" value="GFO_IDH_MocA"/>
    <property type="match status" value="1"/>
</dbReference>
<dbReference type="HOGENOM" id="CLU_023194_10_0_0"/>
<dbReference type="SUPFAM" id="SSF51735">
    <property type="entry name" value="NAD(P)-binding Rossmann-fold domains"/>
    <property type="match status" value="1"/>
</dbReference>